<feature type="compositionally biased region" description="Polar residues" evidence="2">
    <location>
        <begin position="1"/>
        <end position="11"/>
    </location>
</feature>
<feature type="region of interest" description="Disordered" evidence="2">
    <location>
        <begin position="374"/>
        <end position="394"/>
    </location>
</feature>
<evidence type="ECO:0000313" key="4">
    <source>
        <dbReference type="Proteomes" id="UP001140453"/>
    </source>
</evidence>
<evidence type="ECO:0000256" key="2">
    <source>
        <dbReference type="SAM" id="MobiDB-lite"/>
    </source>
</evidence>
<proteinExistence type="predicted"/>
<accession>A0A9W8YR15</accession>
<evidence type="ECO:0000256" key="1">
    <source>
        <dbReference type="SAM" id="Coils"/>
    </source>
</evidence>
<reference evidence="3" key="1">
    <citation type="submission" date="2022-10" db="EMBL/GenBank/DDBJ databases">
        <title>Tapping the CABI collections for fungal endophytes: first genome assemblies for Collariella, Neodidymelliopsis, Ascochyta clinopodiicola, Didymella pomorum, Didymosphaeria variabile, Neocosmospora piperis and Neocucurbitaria cava.</title>
        <authorList>
            <person name="Hill R."/>
        </authorList>
    </citation>
    <scope>NUCLEOTIDE SEQUENCE</scope>
    <source>
        <strain evidence="3">IMI 355082</strain>
    </source>
</reference>
<comment type="caution">
    <text evidence="3">The sequence shown here is derived from an EMBL/GenBank/DDBJ whole genome shotgun (WGS) entry which is preliminary data.</text>
</comment>
<dbReference type="OrthoDB" id="10252009at2759"/>
<dbReference type="AlphaFoldDB" id="A0A9W8YR15"/>
<sequence>MATVQGDTAEQSEGVVSKSLGQESTRKTEVWNPNQAQLGQSLVLDDSFVNAFPGFASYADLDALRENAQQNLRAIATKIMETQLRWMDEERVEATWITPNILLDGILGSIDPKTLQTLCEADGFKHVVMVSLHPDDWVAGGVWKAHGRLKWTKRQSSVQEQDHGLAARLVDPLWDQPERLPQIIIQNGDEYRSPVIDHLVIPLEDGDGSSLLMQLPDICRFVSQHNRPDVLIVIHCKVGLSRSNAAQEAFVLQAVYQELRKDAQWMDKDFTQKQADLQRVCQIYHKLVQQRRLALKSKFPNQMANWAKYLADDEPQCGPDFATDQSSPGGNDMRDAAITACYELGVLLPLKLIPHYHKRTEAGTETAQKTIRRFQNAEQERRDRTNGDGVQDTPSWLPIAEFVNVCKAIHESKGPDRSS</sequence>
<name>A0A9W8YR15_9PEZI</name>
<evidence type="ECO:0008006" key="5">
    <source>
        <dbReference type="Google" id="ProtNLM"/>
    </source>
</evidence>
<dbReference type="InterPro" id="IPR029021">
    <property type="entry name" value="Prot-tyrosine_phosphatase-like"/>
</dbReference>
<dbReference type="Gene3D" id="3.90.190.10">
    <property type="entry name" value="Protein tyrosine phosphatase superfamily"/>
    <property type="match status" value="1"/>
</dbReference>
<dbReference type="EMBL" id="JAPEVB010000004">
    <property type="protein sequence ID" value="KAJ4389126.1"/>
    <property type="molecule type" value="Genomic_DNA"/>
</dbReference>
<gene>
    <name evidence="3" type="ORF">N0V93_006588</name>
</gene>
<dbReference type="Proteomes" id="UP001140453">
    <property type="component" value="Unassembled WGS sequence"/>
</dbReference>
<organism evidence="3 4">
    <name type="scientific">Gnomoniopsis smithogilvyi</name>
    <dbReference type="NCBI Taxonomy" id="1191159"/>
    <lineage>
        <taxon>Eukaryota</taxon>
        <taxon>Fungi</taxon>
        <taxon>Dikarya</taxon>
        <taxon>Ascomycota</taxon>
        <taxon>Pezizomycotina</taxon>
        <taxon>Sordariomycetes</taxon>
        <taxon>Sordariomycetidae</taxon>
        <taxon>Diaporthales</taxon>
        <taxon>Gnomoniaceae</taxon>
        <taxon>Gnomoniopsis</taxon>
    </lineage>
</organism>
<keyword evidence="4" id="KW-1185">Reference proteome</keyword>
<feature type="coiled-coil region" evidence="1">
    <location>
        <begin position="58"/>
        <end position="85"/>
    </location>
</feature>
<evidence type="ECO:0000313" key="3">
    <source>
        <dbReference type="EMBL" id="KAJ4389126.1"/>
    </source>
</evidence>
<dbReference type="SUPFAM" id="SSF52799">
    <property type="entry name" value="(Phosphotyrosine protein) phosphatases II"/>
    <property type="match status" value="1"/>
</dbReference>
<protein>
    <recommendedName>
        <fullName evidence="5">Tyrosine specific protein phosphatases domain-containing protein</fullName>
    </recommendedName>
</protein>
<keyword evidence="1" id="KW-0175">Coiled coil</keyword>
<feature type="region of interest" description="Disordered" evidence="2">
    <location>
        <begin position="1"/>
        <end position="31"/>
    </location>
</feature>